<dbReference type="RefSeq" id="WP_345667813.1">
    <property type="nucleotide sequence ID" value="NZ_BAABKC010000025.1"/>
</dbReference>
<protein>
    <recommendedName>
        <fullName evidence="3">4Fe-4S ferredoxin-type domain-containing protein</fullName>
    </recommendedName>
</protein>
<evidence type="ECO:0008006" key="3">
    <source>
        <dbReference type="Google" id="ProtNLM"/>
    </source>
</evidence>
<accession>A0ABP9K7I2</accession>
<name>A0ABP9K7I2_9ACTN</name>
<keyword evidence="2" id="KW-1185">Reference proteome</keyword>
<sequence length="122" mass="12992">MTNGTVATPIPAAPAALRGLTAAVLEVLRLPTRESVTDSQARGADCVWCARGPLNAETAVDLGEQHDETGPGWFPRACRECAAKRAHEGLFAHTPACERCVGEAALCPVGRALYRLVREGRR</sequence>
<dbReference type="EMBL" id="BAABKC010000025">
    <property type="protein sequence ID" value="GAA5050600.1"/>
    <property type="molecule type" value="Genomic_DNA"/>
</dbReference>
<reference evidence="2" key="1">
    <citation type="journal article" date="2019" name="Int. J. Syst. Evol. Microbiol.">
        <title>The Global Catalogue of Microorganisms (GCM) 10K type strain sequencing project: providing services to taxonomists for standard genome sequencing and annotation.</title>
        <authorList>
            <consortium name="The Broad Institute Genomics Platform"/>
            <consortium name="The Broad Institute Genome Sequencing Center for Infectious Disease"/>
            <person name="Wu L."/>
            <person name="Ma J."/>
        </authorList>
    </citation>
    <scope>NUCLEOTIDE SEQUENCE [LARGE SCALE GENOMIC DNA]</scope>
    <source>
        <strain evidence="2">JCM 18410</strain>
    </source>
</reference>
<proteinExistence type="predicted"/>
<gene>
    <name evidence="1" type="ORF">GCM10023336_18550</name>
</gene>
<evidence type="ECO:0000313" key="2">
    <source>
        <dbReference type="Proteomes" id="UP001500124"/>
    </source>
</evidence>
<evidence type="ECO:0000313" key="1">
    <source>
        <dbReference type="EMBL" id="GAA5050600.1"/>
    </source>
</evidence>
<organism evidence="1 2">
    <name type="scientific">Streptomyces similanensis</name>
    <dbReference type="NCBI Taxonomy" id="1274988"/>
    <lineage>
        <taxon>Bacteria</taxon>
        <taxon>Bacillati</taxon>
        <taxon>Actinomycetota</taxon>
        <taxon>Actinomycetes</taxon>
        <taxon>Kitasatosporales</taxon>
        <taxon>Streptomycetaceae</taxon>
        <taxon>Streptomyces</taxon>
    </lineage>
</organism>
<dbReference type="Proteomes" id="UP001500124">
    <property type="component" value="Unassembled WGS sequence"/>
</dbReference>
<comment type="caution">
    <text evidence="1">The sequence shown here is derived from an EMBL/GenBank/DDBJ whole genome shotgun (WGS) entry which is preliminary data.</text>
</comment>